<accession>A0ABY7JUY7</accession>
<evidence type="ECO:0000313" key="2">
    <source>
        <dbReference type="EMBL" id="WAW15532.1"/>
    </source>
</evidence>
<evidence type="ECO:0000313" key="3">
    <source>
        <dbReference type="Proteomes" id="UP001164187"/>
    </source>
</evidence>
<reference evidence="2" key="1">
    <citation type="submission" date="2022-12" db="EMBL/GenBank/DDBJ databases">
        <title>Peptostreptococcus.</title>
        <authorList>
            <person name="Lee S.H."/>
        </authorList>
    </citation>
    <scope>NUCLEOTIDE SEQUENCE</scope>
    <source>
        <strain evidence="2">CBA3647</strain>
    </source>
</reference>
<dbReference type="Pfam" id="PF05076">
    <property type="entry name" value="SUFU"/>
    <property type="match status" value="1"/>
</dbReference>
<dbReference type="EMBL" id="CP114052">
    <property type="protein sequence ID" value="WAW15532.1"/>
    <property type="molecule type" value="Genomic_DNA"/>
</dbReference>
<proteinExistence type="predicted"/>
<keyword evidence="3" id="KW-1185">Reference proteome</keyword>
<evidence type="ECO:0000259" key="1">
    <source>
        <dbReference type="Pfam" id="PF05076"/>
    </source>
</evidence>
<dbReference type="PANTHER" id="PTHR10928">
    <property type="entry name" value="SUPPRESSOR OF FUSED"/>
    <property type="match status" value="1"/>
</dbReference>
<dbReference type="SUPFAM" id="SSF103359">
    <property type="entry name" value="Suppressor of Fused, N-terminal domain"/>
    <property type="match status" value="1"/>
</dbReference>
<dbReference type="InterPro" id="IPR007768">
    <property type="entry name" value="Suppressor_of_fused"/>
</dbReference>
<dbReference type="InterPro" id="IPR020941">
    <property type="entry name" value="SUFU-like_domain"/>
</dbReference>
<gene>
    <name evidence="2" type="ORF">O0R46_03560</name>
</gene>
<name>A0ABY7JUY7_9FIRM</name>
<organism evidence="2 3">
    <name type="scientific">Peptostreptococcus equinus</name>
    <dbReference type="NCBI Taxonomy" id="3003601"/>
    <lineage>
        <taxon>Bacteria</taxon>
        <taxon>Bacillati</taxon>
        <taxon>Bacillota</taxon>
        <taxon>Clostridia</taxon>
        <taxon>Peptostreptococcales</taxon>
        <taxon>Peptostreptococcaceae</taxon>
        <taxon>Peptostreptococcus</taxon>
    </lineage>
</organism>
<protein>
    <submittedName>
        <fullName evidence="2">Suppressor of fused domain protein</fullName>
    </submittedName>
</protein>
<dbReference type="RefSeq" id="WP_269312205.1">
    <property type="nucleotide sequence ID" value="NZ_CP114052.1"/>
</dbReference>
<dbReference type="PANTHER" id="PTHR10928:SF2">
    <property type="entry name" value="SUPPRESSOR OF FUSED HOMOLOG"/>
    <property type="match status" value="1"/>
</dbReference>
<dbReference type="Proteomes" id="UP001164187">
    <property type="component" value="Chromosome"/>
</dbReference>
<feature type="domain" description="Suppressor of fused-like" evidence="1">
    <location>
        <begin position="79"/>
        <end position="241"/>
    </location>
</feature>
<dbReference type="InterPro" id="IPR037181">
    <property type="entry name" value="SUFU_N"/>
</dbReference>
<sequence length="244" mass="28244">MGIFDIFKKNKDNKNGIEKESKSASNKEFEKTLRLDLSDEVNDLEAPGWDAITQEFDRIYPGQDNPKHFGTFVKWMFGGNNPLDGISIYDGGDFWHFVSYGMTELYEKESQNLENSGYGYELTFKLKKDDYVDEEYEIRNICGIMQNIARQVFLNDEVYKPYEFIEYSKNQGVDAKHQSKITGFICVPDSSIRTLDTDYGKVEFLELVGVTDDELTSLNDYCNVKDLYIRLGSDITDYNRKSLL</sequence>